<organism evidence="1 2">
    <name type="scientific">Amycolatopsis taiwanensis</name>
    <dbReference type="NCBI Taxonomy" id="342230"/>
    <lineage>
        <taxon>Bacteria</taxon>
        <taxon>Bacillati</taxon>
        <taxon>Actinomycetota</taxon>
        <taxon>Actinomycetes</taxon>
        <taxon>Pseudonocardiales</taxon>
        <taxon>Pseudonocardiaceae</taxon>
        <taxon>Amycolatopsis</taxon>
    </lineage>
</organism>
<name>A0A9W6VFV2_9PSEU</name>
<comment type="caution">
    <text evidence="1">The sequence shown here is derived from an EMBL/GenBank/DDBJ whole genome shotgun (WGS) entry which is preliminary data.</text>
</comment>
<dbReference type="EMBL" id="BSTI01000020">
    <property type="protein sequence ID" value="GLY70043.1"/>
    <property type="molecule type" value="Genomic_DNA"/>
</dbReference>
<sequence>MRVRILRQVGQGFVVGRRFRFVGLVDPGDGWWRRWFGVFAHEAPRVAGVALGEHLGSGRADVLGSSIVDMGGMVPADHVADEAAGRGSGAGDWRRRR</sequence>
<keyword evidence="2" id="KW-1185">Reference proteome</keyword>
<dbReference type="AlphaFoldDB" id="A0A9W6VFV2"/>
<protein>
    <submittedName>
        <fullName evidence="1">Uncharacterized protein</fullName>
    </submittedName>
</protein>
<evidence type="ECO:0000313" key="2">
    <source>
        <dbReference type="Proteomes" id="UP001165136"/>
    </source>
</evidence>
<dbReference type="Proteomes" id="UP001165136">
    <property type="component" value="Unassembled WGS sequence"/>
</dbReference>
<reference evidence="1" key="1">
    <citation type="submission" date="2023-03" db="EMBL/GenBank/DDBJ databases">
        <title>Amycolatopsis taiwanensis NBRC 103393.</title>
        <authorList>
            <person name="Ichikawa N."/>
            <person name="Sato H."/>
            <person name="Tonouchi N."/>
        </authorList>
    </citation>
    <scope>NUCLEOTIDE SEQUENCE</scope>
    <source>
        <strain evidence="1">NBRC 103393</strain>
    </source>
</reference>
<evidence type="ECO:0000313" key="1">
    <source>
        <dbReference type="EMBL" id="GLY70043.1"/>
    </source>
</evidence>
<accession>A0A9W6VFV2</accession>
<gene>
    <name evidence="1" type="ORF">Atai01_66620</name>
</gene>
<proteinExistence type="predicted"/>